<feature type="domain" description="Transglutaminase-like" evidence="3">
    <location>
        <begin position="457"/>
        <end position="527"/>
    </location>
</feature>
<evidence type="ECO:0000313" key="5">
    <source>
        <dbReference type="Proteomes" id="UP001596395"/>
    </source>
</evidence>
<dbReference type="PANTHER" id="PTHR42736">
    <property type="entry name" value="PROTEIN-GLUTAMINE GAMMA-GLUTAMYLTRANSFERASE"/>
    <property type="match status" value="1"/>
</dbReference>
<gene>
    <name evidence="4" type="ORF">ACFQGB_04325</name>
</gene>
<evidence type="ECO:0000256" key="2">
    <source>
        <dbReference type="SAM" id="Phobius"/>
    </source>
</evidence>
<sequence length="753" mass="80660">MSTVDRLGARFASDEESESNRFRVLALAGVAGITATFLAVLFELTAVPSVGGTPELAAVVLGSVAGGYALSRTVGERVAAILTVVLVFAGGLAYLLATPLGVVSLTTRGGQILTDAFALLTGWRVLKLVEPTVWILGFAPAPVFITTYLALRRRYVAAVGVAGLALAVLIMTGDAPVLLGRVPLLFGAVAGIAAVGFGELERRGGTLKQVDVLILLFAAMLVISSVPVLPGSPLLLPRAGGEGAATVEGSLTAETGRAPIVGSIRLSPEVRFKVEADQAQYWRVATYDRFTGQTWLRSGESRDYSPSLLDEPPGETTRVSQTFEVLAPAKVMPAANQPVEVRGDVREFTKVTLNGGIQSDVRFREGDRYSVVSAVPTADEETLRATGTNYPTRVENRYTEAQGLSEAFTSKTERIVSQADAQNPYETAVAIEDWLEGNRGYSLDTDRPSGNIAEKFLLEMEQGYCTYYATTMVMMLRSQGIPARFAVGYTPGQQVDDNEWLVRGSDSHAWVEVYFEDVGWVKFDPTPAGPRQSAEVERIEQAREDGDANVDVDDSEDAPLTTTTPSTTPATNATDVNRTEQTFRNPNLGGTTVAGGGNFTLETGGETTNASDGGDEGSGGGPIPPETLFVAFVALVGLAAGAHRTGATDRALRTAKIHWHGGRVDPETDVKRAVERLELLLERHYRARHVDESPPAYIEALTRAGLDEEVTRVGELYEHAVYGNGVNEAEADEVVALVDDTVRAHTPLLRRFR</sequence>
<dbReference type="InterPro" id="IPR002931">
    <property type="entry name" value="Transglutaminase-like"/>
</dbReference>
<dbReference type="Pfam" id="PF01841">
    <property type="entry name" value="Transglut_core"/>
    <property type="match status" value="1"/>
</dbReference>
<dbReference type="InterPro" id="IPR038765">
    <property type="entry name" value="Papain-like_cys_pep_sf"/>
</dbReference>
<feature type="transmembrane region" description="Helical" evidence="2">
    <location>
        <begin position="132"/>
        <end position="150"/>
    </location>
</feature>
<dbReference type="EMBL" id="JBHSXN010000001">
    <property type="protein sequence ID" value="MFC6952081.1"/>
    <property type="molecule type" value="Genomic_DNA"/>
</dbReference>
<proteinExistence type="predicted"/>
<organism evidence="4 5">
    <name type="scientific">Halorubellus litoreus</name>
    <dbReference type="NCBI Taxonomy" id="755308"/>
    <lineage>
        <taxon>Archaea</taxon>
        <taxon>Methanobacteriati</taxon>
        <taxon>Methanobacteriota</taxon>
        <taxon>Stenosarchaea group</taxon>
        <taxon>Halobacteria</taxon>
        <taxon>Halobacteriales</taxon>
        <taxon>Halorubellaceae</taxon>
        <taxon>Halorubellus</taxon>
    </lineage>
</organism>
<feature type="transmembrane region" description="Helical" evidence="2">
    <location>
        <begin position="178"/>
        <end position="198"/>
    </location>
</feature>
<dbReference type="AlphaFoldDB" id="A0ABD5VGU5"/>
<evidence type="ECO:0000256" key="1">
    <source>
        <dbReference type="SAM" id="MobiDB-lite"/>
    </source>
</evidence>
<comment type="caution">
    <text evidence="4">The sequence shown here is derived from an EMBL/GenBank/DDBJ whole genome shotgun (WGS) entry which is preliminary data.</text>
</comment>
<feature type="region of interest" description="Disordered" evidence="1">
    <location>
        <begin position="522"/>
        <end position="623"/>
    </location>
</feature>
<feature type="transmembrane region" description="Helical" evidence="2">
    <location>
        <begin position="210"/>
        <end position="229"/>
    </location>
</feature>
<feature type="compositionally biased region" description="Basic and acidic residues" evidence="1">
    <location>
        <begin position="534"/>
        <end position="546"/>
    </location>
</feature>
<feature type="compositionally biased region" description="Acidic residues" evidence="1">
    <location>
        <begin position="547"/>
        <end position="557"/>
    </location>
</feature>
<feature type="transmembrane region" description="Helical" evidence="2">
    <location>
        <begin position="78"/>
        <end position="97"/>
    </location>
</feature>
<dbReference type="InterPro" id="IPR052901">
    <property type="entry name" value="Bact_TGase-like"/>
</dbReference>
<dbReference type="SUPFAM" id="SSF54001">
    <property type="entry name" value="Cysteine proteinases"/>
    <property type="match status" value="1"/>
</dbReference>
<feature type="compositionally biased region" description="Low complexity" evidence="1">
    <location>
        <begin position="558"/>
        <end position="574"/>
    </location>
</feature>
<feature type="compositionally biased region" description="Polar residues" evidence="1">
    <location>
        <begin position="575"/>
        <end position="590"/>
    </location>
</feature>
<dbReference type="InterPro" id="IPR021878">
    <property type="entry name" value="TgpA_N"/>
</dbReference>
<name>A0ABD5VGU5_9EURY</name>
<dbReference type="Gene3D" id="3.10.620.30">
    <property type="match status" value="1"/>
</dbReference>
<feature type="transmembrane region" description="Helical" evidence="2">
    <location>
        <begin position="21"/>
        <end position="42"/>
    </location>
</feature>
<keyword evidence="2" id="KW-0472">Membrane</keyword>
<evidence type="ECO:0000313" key="4">
    <source>
        <dbReference type="EMBL" id="MFC6952081.1"/>
    </source>
</evidence>
<feature type="transmembrane region" description="Helical" evidence="2">
    <location>
        <begin position="155"/>
        <end position="172"/>
    </location>
</feature>
<dbReference type="SMART" id="SM00460">
    <property type="entry name" value="TGc"/>
    <property type="match status" value="1"/>
</dbReference>
<dbReference type="PANTHER" id="PTHR42736:SF1">
    <property type="entry name" value="PROTEIN-GLUTAMINE GAMMA-GLUTAMYLTRANSFERASE"/>
    <property type="match status" value="1"/>
</dbReference>
<keyword evidence="2" id="KW-0812">Transmembrane</keyword>
<accession>A0ABD5VGU5</accession>
<dbReference type="Pfam" id="PF11992">
    <property type="entry name" value="TgpA_N"/>
    <property type="match status" value="1"/>
</dbReference>
<dbReference type="Proteomes" id="UP001596395">
    <property type="component" value="Unassembled WGS sequence"/>
</dbReference>
<keyword evidence="2" id="KW-1133">Transmembrane helix</keyword>
<reference evidence="4 5" key="1">
    <citation type="journal article" date="2019" name="Int. J. Syst. Evol. Microbiol.">
        <title>The Global Catalogue of Microorganisms (GCM) 10K type strain sequencing project: providing services to taxonomists for standard genome sequencing and annotation.</title>
        <authorList>
            <consortium name="The Broad Institute Genomics Platform"/>
            <consortium name="The Broad Institute Genome Sequencing Center for Infectious Disease"/>
            <person name="Wu L."/>
            <person name="Ma J."/>
        </authorList>
    </citation>
    <scope>NUCLEOTIDE SEQUENCE [LARGE SCALE GENOMIC DNA]</scope>
    <source>
        <strain evidence="4 5">GX26</strain>
    </source>
</reference>
<protein>
    <submittedName>
        <fullName evidence="4">DUF3488 and transglutaminase-like domain-containing protein</fullName>
    </submittedName>
</protein>
<keyword evidence="5" id="KW-1185">Reference proteome</keyword>
<feature type="transmembrane region" description="Helical" evidence="2">
    <location>
        <begin position="54"/>
        <end position="71"/>
    </location>
</feature>
<dbReference type="RefSeq" id="WP_336349075.1">
    <property type="nucleotide sequence ID" value="NZ_JAZAQL010000001.1"/>
</dbReference>
<evidence type="ECO:0000259" key="3">
    <source>
        <dbReference type="SMART" id="SM00460"/>
    </source>
</evidence>